<reference evidence="3 4" key="1">
    <citation type="submission" date="2023-08" db="EMBL/GenBank/DDBJ databases">
        <title>Black Yeasts Isolated from many extreme environments.</title>
        <authorList>
            <person name="Coleine C."/>
            <person name="Stajich J.E."/>
            <person name="Selbmann L."/>
        </authorList>
    </citation>
    <scope>NUCLEOTIDE SEQUENCE [LARGE SCALE GENOMIC DNA]</scope>
    <source>
        <strain evidence="3 4">CCFEE 5910</strain>
    </source>
</reference>
<proteinExistence type="predicted"/>
<dbReference type="InterPro" id="IPR011989">
    <property type="entry name" value="ARM-like"/>
</dbReference>
<feature type="compositionally biased region" description="Polar residues" evidence="1">
    <location>
        <begin position="396"/>
        <end position="412"/>
    </location>
</feature>
<feature type="compositionally biased region" description="Polar residues" evidence="1">
    <location>
        <begin position="179"/>
        <end position="192"/>
    </location>
</feature>
<sequence length="987" mass="108137">MESQMHRRPVAAKYGKNKGRTMAYNFFAEVTSQSVPKAPSPTKQFPISPQSSSSEERGNRDAIPIEPPSPSPSPASRPIRTMAHSRSSFSPGPEIRPASPMKSSAKSTAKEEPAAFEIISSDEDKDTNDGRPSKKRRLGQTTKQTKRVQVEVETNGTRSVADSKEAGKNPKKKVPRARGTSTDDNQRSNTQPKPVESAHLPELAVPKTKRQILAKKQENGMQKPKSDNQGQSKPEVPRIRRPGPNKPPSAVSRDVFDLPEVVPIKTKSKTKLKRTSQNTNPSDMKEDKLWDHEEPSDYFEVQAKPVRRARALVKTKAESPQTPRNNQRRTTDDDEVSVASVGTPGSIGLTELRLSPGHSPMPLASRSPSISGDFAQSPRPCGRMRRIDTLDAPKDTSGNAVSCDPSASQESSTLTRRLHQVIGLEQAQSAITVPALSRSNSSQRLGYGRARATYGKERSHLADMVSDLDALSQTDSQEVSQRLASQLAATSASSQLQMDLDIQDSSSDDAGKGFKLKSIHELRQAGTNDRFERDLEALLGDINPTSRTASKSLRLTACMKLFSRLSEEKFASFVSDRGLDRLTEWSRSLHDNTSKLLVVMIFWRLVHTKNASAVKARTIVQAVASSSTLITNLGSMTQMIKTRKENLSKHTIQELQDFEQTLIKDFLLPAQEGNQIVPAAVTLGALNDSLRRLVEVGTTNISIGTESYRKIIFFMLPSASQSLGAEALRNKFVIKLALSLLQLFATHLDNDLGLTAEEYVKLGDILADITKKAMDGSEDVIQSVLHFTISLCNERPHICQYLNSSKFSDAAMTIVDSRFLDLVKSVETGSTVDPAVLDSMLLTLACLLQFTEHDLKARESFAHGWLPDSLDNYLTKLTSIYTEAAPRLADAKTAEQAQVLVAFGYLSLLICNLCLSDDLWTEASASLGDNTMSDVVASAKEMLIHLQGIEQGQTQDHDMSELDGDGASALDGFTQRFSAILAAVRVS</sequence>
<gene>
    <name evidence="3" type="ORF">LTR05_006789</name>
</gene>
<evidence type="ECO:0000256" key="1">
    <source>
        <dbReference type="SAM" id="MobiDB-lite"/>
    </source>
</evidence>
<dbReference type="Proteomes" id="UP001309876">
    <property type="component" value="Unassembled WGS sequence"/>
</dbReference>
<dbReference type="Pfam" id="PF07814">
    <property type="entry name" value="WAPL"/>
    <property type="match status" value="1"/>
</dbReference>
<dbReference type="Gene3D" id="1.25.10.10">
    <property type="entry name" value="Leucine-rich Repeat Variant"/>
    <property type="match status" value="2"/>
</dbReference>
<evidence type="ECO:0000313" key="4">
    <source>
        <dbReference type="Proteomes" id="UP001309876"/>
    </source>
</evidence>
<feature type="compositionally biased region" description="Basic and acidic residues" evidence="1">
    <location>
        <begin position="283"/>
        <end position="295"/>
    </location>
</feature>
<accession>A0AAN7SWZ2</accession>
<feature type="compositionally biased region" description="Basic and acidic residues" evidence="1">
    <location>
        <begin position="385"/>
        <end position="394"/>
    </location>
</feature>
<name>A0AAN7SWZ2_9EURO</name>
<protein>
    <recommendedName>
        <fullName evidence="2">Wings apart-like protein C-terminal domain-containing protein</fullName>
    </recommendedName>
</protein>
<feature type="compositionally biased region" description="Pro residues" evidence="1">
    <location>
        <begin position="65"/>
        <end position="75"/>
    </location>
</feature>
<feature type="compositionally biased region" description="Polar residues" evidence="1">
    <location>
        <begin position="32"/>
        <end position="53"/>
    </location>
</feature>
<feature type="region of interest" description="Disordered" evidence="1">
    <location>
        <begin position="32"/>
        <end position="412"/>
    </location>
</feature>
<organism evidence="3 4">
    <name type="scientific">Lithohypha guttulata</name>
    <dbReference type="NCBI Taxonomy" id="1690604"/>
    <lineage>
        <taxon>Eukaryota</taxon>
        <taxon>Fungi</taxon>
        <taxon>Dikarya</taxon>
        <taxon>Ascomycota</taxon>
        <taxon>Pezizomycotina</taxon>
        <taxon>Eurotiomycetes</taxon>
        <taxon>Chaetothyriomycetidae</taxon>
        <taxon>Chaetothyriales</taxon>
        <taxon>Trichomeriaceae</taxon>
        <taxon>Lithohypha</taxon>
    </lineage>
</organism>
<dbReference type="AlphaFoldDB" id="A0AAN7SWZ2"/>
<keyword evidence="4" id="KW-1185">Reference proteome</keyword>
<comment type="caution">
    <text evidence="3">The sequence shown here is derived from an EMBL/GenBank/DDBJ whole genome shotgun (WGS) entry which is preliminary data.</text>
</comment>
<feature type="domain" description="Wings apart-like protein C-terminal" evidence="2">
    <location>
        <begin position="516"/>
        <end position="854"/>
    </location>
</feature>
<evidence type="ECO:0000259" key="2">
    <source>
        <dbReference type="Pfam" id="PF07814"/>
    </source>
</evidence>
<evidence type="ECO:0000313" key="3">
    <source>
        <dbReference type="EMBL" id="KAK5082908.1"/>
    </source>
</evidence>
<dbReference type="EMBL" id="JAVRRJ010000007">
    <property type="protein sequence ID" value="KAK5082908.1"/>
    <property type="molecule type" value="Genomic_DNA"/>
</dbReference>
<dbReference type="InterPro" id="IPR022771">
    <property type="entry name" value="WAPL_C"/>
</dbReference>